<dbReference type="SUPFAM" id="SSF74653">
    <property type="entry name" value="TolA/TonB C-terminal domain"/>
    <property type="match status" value="1"/>
</dbReference>
<reference evidence="8" key="1">
    <citation type="submission" date="2020-09" db="EMBL/GenBank/DDBJ databases">
        <title>Iningainema tapete sp. nov. (Scytonemataceae, Cyanobacteria) from greenhouses in central Florida (USA) produces two types of nodularin with biosynthetic potential for microcystin-LR and anabaenopeptins.</title>
        <authorList>
            <person name="Berthold D.E."/>
            <person name="Lefler F.W."/>
            <person name="Huang I.-S."/>
            <person name="Abdulla H."/>
            <person name="Zimba P.V."/>
            <person name="Laughinghouse H.D. IV."/>
        </authorList>
    </citation>
    <scope>NUCLEOTIDE SEQUENCE</scope>
    <source>
        <strain evidence="8">BLCCT55</strain>
    </source>
</reference>
<dbReference type="GO" id="GO:0055085">
    <property type="term" value="P:transmembrane transport"/>
    <property type="evidence" value="ECO:0007669"/>
    <property type="project" value="InterPro"/>
</dbReference>
<feature type="transmembrane region" description="Helical" evidence="6">
    <location>
        <begin position="17"/>
        <end position="39"/>
    </location>
</feature>
<keyword evidence="3 6" id="KW-1133">Transmembrane helix</keyword>
<feature type="region of interest" description="Disordered" evidence="5">
    <location>
        <begin position="286"/>
        <end position="455"/>
    </location>
</feature>
<dbReference type="Proteomes" id="UP000629098">
    <property type="component" value="Unassembled WGS sequence"/>
</dbReference>
<sequence length="585" mass="63626">MESLILERNRSHRPKELVLGLFTSIILHTVIIVGGHYWLRLKAPEQKQDLSEAIPIEYIEVPANETKKPPETSRRADRNSVAGGEAKPKKVISIAKSAPTKTDSNQDLATPTAEIIKPQPIQPKAPSPNLRAPKLPLEPPKIEPSPNLRAPKLPAKLPQIAVAPTITEPKLQPESTARTRTIPQILQPQPTAPTPDTTPQIPTSQSTTVIPTTTPLKTKLRQFATARTIPPIPQPEPTTDTSPITPPKPEPTIDNPPITPPKPQPTKDTSNTTSLETKLRQFATARTQLPEPQPQPTALTPDPTPPLLTQPTPLFTPPVPPTTTPLGTKLRQFANTRTTLPEPQPTVDPPSTKPSLPTQPITNTPSTTPSPLPQTTVTTRIPPTPTRPKITTAPTTPPISKLSPTKTPTTSLSGRSTRPVKNNQLAANSSSVPTTRTSTRSQSLKGSSSRLGGPVVLSNRNFTAYVDQNSNRQKQGTEGVDARQDVDLGPYLRQLQAKVKQQWIPGVTQSSRRTVLHFTILRSGEVKYLEVAQSSGFDFTDEAALGAVQRATPFAPLPTNYPDKYLNIRFTFNINIYGELELSGD</sequence>
<dbReference type="RefSeq" id="WP_190836399.1">
    <property type="nucleotide sequence ID" value="NZ_CAWPPI010000109.1"/>
</dbReference>
<dbReference type="InterPro" id="IPR037682">
    <property type="entry name" value="TonB_C"/>
</dbReference>
<feature type="region of interest" description="Disordered" evidence="5">
    <location>
        <begin position="186"/>
        <end position="210"/>
    </location>
</feature>
<feature type="region of interest" description="Disordered" evidence="5">
    <location>
        <begin position="64"/>
        <end position="152"/>
    </location>
</feature>
<evidence type="ECO:0000256" key="1">
    <source>
        <dbReference type="ARBA" id="ARBA00004167"/>
    </source>
</evidence>
<keyword evidence="2 6" id="KW-0812">Transmembrane</keyword>
<dbReference type="EMBL" id="JACXAE010000109">
    <property type="protein sequence ID" value="MBD2777330.1"/>
    <property type="molecule type" value="Genomic_DNA"/>
</dbReference>
<accession>A0A8J7CH84</accession>
<feature type="compositionally biased region" description="Polar residues" evidence="5">
    <location>
        <begin position="414"/>
        <end position="428"/>
    </location>
</feature>
<feature type="compositionally biased region" description="Pro residues" evidence="5">
    <location>
        <begin position="302"/>
        <end position="323"/>
    </location>
</feature>
<evidence type="ECO:0000313" key="9">
    <source>
        <dbReference type="Proteomes" id="UP000629098"/>
    </source>
</evidence>
<evidence type="ECO:0000256" key="4">
    <source>
        <dbReference type="ARBA" id="ARBA00023136"/>
    </source>
</evidence>
<evidence type="ECO:0000259" key="7">
    <source>
        <dbReference type="PROSITE" id="PS52015"/>
    </source>
</evidence>
<gene>
    <name evidence="8" type="ORF">ICL16_36100</name>
</gene>
<comment type="caution">
    <text evidence="8">The sequence shown here is derived from an EMBL/GenBank/DDBJ whole genome shotgun (WGS) entry which is preliminary data.</text>
</comment>
<dbReference type="NCBIfam" id="TIGR01352">
    <property type="entry name" value="tonB_Cterm"/>
    <property type="match status" value="1"/>
</dbReference>
<dbReference type="InterPro" id="IPR006260">
    <property type="entry name" value="TonB/TolA_C"/>
</dbReference>
<keyword evidence="4 6" id="KW-0472">Membrane</keyword>
<comment type="subcellular location">
    <subcellularLocation>
        <location evidence="1">Membrane</location>
        <topology evidence="1">Single-pass membrane protein</topology>
    </subcellularLocation>
</comment>
<feature type="compositionally biased region" description="Basic and acidic residues" evidence="5">
    <location>
        <begin position="65"/>
        <end position="78"/>
    </location>
</feature>
<evidence type="ECO:0000313" key="8">
    <source>
        <dbReference type="EMBL" id="MBD2777330.1"/>
    </source>
</evidence>
<feature type="compositionally biased region" description="Polar residues" evidence="5">
    <location>
        <begin position="99"/>
        <end position="109"/>
    </location>
</feature>
<dbReference type="PROSITE" id="PS52015">
    <property type="entry name" value="TONB_CTD"/>
    <property type="match status" value="1"/>
</dbReference>
<evidence type="ECO:0000256" key="6">
    <source>
        <dbReference type="SAM" id="Phobius"/>
    </source>
</evidence>
<evidence type="ECO:0000256" key="5">
    <source>
        <dbReference type="SAM" id="MobiDB-lite"/>
    </source>
</evidence>
<keyword evidence="9" id="KW-1185">Reference proteome</keyword>
<name>A0A8J7CH84_9CYAN</name>
<dbReference type="AlphaFoldDB" id="A0A8J7CH84"/>
<dbReference type="Pfam" id="PF13103">
    <property type="entry name" value="TonB_2"/>
    <property type="match status" value="1"/>
</dbReference>
<feature type="compositionally biased region" description="Low complexity" evidence="5">
    <location>
        <begin position="194"/>
        <end position="210"/>
    </location>
</feature>
<evidence type="ECO:0000256" key="2">
    <source>
        <dbReference type="ARBA" id="ARBA00022692"/>
    </source>
</evidence>
<feature type="compositionally biased region" description="Low complexity" evidence="5">
    <location>
        <begin position="358"/>
        <end position="413"/>
    </location>
</feature>
<feature type="compositionally biased region" description="Low complexity" evidence="5">
    <location>
        <begin position="429"/>
        <end position="443"/>
    </location>
</feature>
<organism evidence="8 9">
    <name type="scientific">Iningainema tapete BLCC-T55</name>
    <dbReference type="NCBI Taxonomy" id="2748662"/>
    <lineage>
        <taxon>Bacteria</taxon>
        <taxon>Bacillati</taxon>
        <taxon>Cyanobacteriota</taxon>
        <taxon>Cyanophyceae</taxon>
        <taxon>Nostocales</taxon>
        <taxon>Scytonemataceae</taxon>
        <taxon>Iningainema tapete</taxon>
    </lineage>
</organism>
<feature type="region of interest" description="Disordered" evidence="5">
    <location>
        <begin position="226"/>
        <end position="273"/>
    </location>
</feature>
<protein>
    <submittedName>
        <fullName evidence="8">TonB family protein</fullName>
    </submittedName>
</protein>
<feature type="domain" description="TonB C-terminal" evidence="7">
    <location>
        <begin position="486"/>
        <end position="581"/>
    </location>
</feature>
<proteinExistence type="predicted"/>
<evidence type="ECO:0000256" key="3">
    <source>
        <dbReference type="ARBA" id="ARBA00022989"/>
    </source>
</evidence>
<feature type="compositionally biased region" description="Pro residues" evidence="5">
    <location>
        <begin position="342"/>
        <end position="352"/>
    </location>
</feature>
<dbReference type="Gene3D" id="3.30.1150.10">
    <property type="match status" value="1"/>
</dbReference>
<dbReference type="GO" id="GO:0016020">
    <property type="term" value="C:membrane"/>
    <property type="evidence" value="ECO:0007669"/>
    <property type="project" value="UniProtKB-SubCell"/>
</dbReference>